<evidence type="ECO:0000313" key="2">
    <source>
        <dbReference type="Proteomes" id="UP000322876"/>
    </source>
</evidence>
<dbReference type="InterPro" id="IPR029045">
    <property type="entry name" value="ClpP/crotonase-like_dom_sf"/>
</dbReference>
<dbReference type="AlphaFoldDB" id="A0A5A8F519"/>
<accession>A0A5A8F519</accession>
<protein>
    <submittedName>
        <fullName evidence="1">Enoyl-CoA hydratase/isomerase family protein</fullName>
    </submittedName>
</protein>
<dbReference type="InterPro" id="IPR001753">
    <property type="entry name" value="Enoyl-CoA_hydra/iso"/>
</dbReference>
<dbReference type="Gene3D" id="3.90.226.10">
    <property type="entry name" value="2-enoyl-CoA Hydratase, Chain A, domain 1"/>
    <property type="match status" value="1"/>
</dbReference>
<dbReference type="PANTHER" id="PTHR11941:SF54">
    <property type="entry name" value="ENOYL-COA HYDRATASE, MITOCHONDRIAL"/>
    <property type="match status" value="1"/>
</dbReference>
<dbReference type="GO" id="GO:0016853">
    <property type="term" value="F:isomerase activity"/>
    <property type="evidence" value="ECO:0007669"/>
    <property type="project" value="UniProtKB-KW"/>
</dbReference>
<dbReference type="CDD" id="cd06558">
    <property type="entry name" value="crotonase-like"/>
    <property type="match status" value="1"/>
</dbReference>
<proteinExistence type="predicted"/>
<dbReference type="Pfam" id="PF00378">
    <property type="entry name" value="ECH_1"/>
    <property type="match status" value="1"/>
</dbReference>
<dbReference type="SUPFAM" id="SSF52096">
    <property type="entry name" value="ClpP/crotonase"/>
    <property type="match status" value="1"/>
</dbReference>
<dbReference type="EMBL" id="VFJB01000004">
    <property type="protein sequence ID" value="KAA0258586.1"/>
    <property type="molecule type" value="Genomic_DNA"/>
</dbReference>
<comment type="caution">
    <text evidence="1">The sequence shown here is derived from an EMBL/GenBank/DDBJ whole genome shotgun (WGS) entry which is preliminary data.</text>
</comment>
<sequence>MIKLDIDGEVAYLTLTPEEKFNILNTDTLKNLIENIKKLFDAPAKILRIFGEGGSFAVGANIKTMLSYSGYDAKGFSILGNRLFNLMQELPQVVIAEIDGFCMGGGMDFAAASDFRFATKKSKFAHPGSKLGIITGFGGTQRIPRVMRHSHYQQLFLLGDMFYADFLKDGGFLLEIFETKGEMRDYVTQFCEKIINKNRLHLYYLKQMINRMR</sequence>
<reference evidence="1 2" key="1">
    <citation type="submission" date="2019-06" db="EMBL/GenBank/DDBJ databases">
        <title>Genomic insights into carbon and energy metabolism of Deferribacter autotrophicus revealed new metabolic traits in the phylum Deferribacteres.</title>
        <authorList>
            <person name="Slobodkin A.I."/>
            <person name="Slobodkina G.B."/>
            <person name="Allioux M."/>
            <person name="Alain K."/>
            <person name="Jebbar M."/>
            <person name="Shadrin V."/>
            <person name="Kublanov I.V."/>
            <person name="Toshchakov S.V."/>
            <person name="Bonch-Osmolovskaya E.A."/>
        </authorList>
    </citation>
    <scope>NUCLEOTIDE SEQUENCE [LARGE SCALE GENOMIC DNA]</scope>
    <source>
        <strain evidence="1 2">SL50</strain>
    </source>
</reference>
<gene>
    <name evidence="1" type="ORF">FHQ18_05350</name>
</gene>
<dbReference type="PANTHER" id="PTHR11941">
    <property type="entry name" value="ENOYL-COA HYDRATASE-RELATED"/>
    <property type="match status" value="1"/>
</dbReference>
<organism evidence="1 2">
    <name type="scientific">Deferribacter autotrophicus</name>
    <dbReference type="NCBI Taxonomy" id="500465"/>
    <lineage>
        <taxon>Bacteria</taxon>
        <taxon>Pseudomonadati</taxon>
        <taxon>Deferribacterota</taxon>
        <taxon>Deferribacteres</taxon>
        <taxon>Deferribacterales</taxon>
        <taxon>Deferribacteraceae</taxon>
        <taxon>Deferribacter</taxon>
    </lineage>
</organism>
<dbReference type="RefSeq" id="WP_149266140.1">
    <property type="nucleotide sequence ID" value="NZ_VFJB01000004.1"/>
</dbReference>
<keyword evidence="1" id="KW-0413">Isomerase</keyword>
<dbReference type="GO" id="GO:0006635">
    <property type="term" value="P:fatty acid beta-oxidation"/>
    <property type="evidence" value="ECO:0007669"/>
    <property type="project" value="TreeGrafter"/>
</dbReference>
<evidence type="ECO:0000313" key="1">
    <source>
        <dbReference type="EMBL" id="KAA0258586.1"/>
    </source>
</evidence>
<dbReference type="Proteomes" id="UP000322876">
    <property type="component" value="Unassembled WGS sequence"/>
</dbReference>
<keyword evidence="2" id="KW-1185">Reference proteome</keyword>
<dbReference type="OrthoDB" id="4608673at2"/>
<name>A0A5A8F519_9BACT</name>